<comment type="subcellular location">
    <subcellularLocation>
        <location evidence="1 8">Cytoplasm</location>
    </subcellularLocation>
</comment>
<dbReference type="AlphaFoldDB" id="A0A4U1C535"/>
<dbReference type="PANTHER" id="PTHR43033">
    <property type="entry name" value="TRNA(ILE)-LYSIDINE SYNTHASE-RELATED"/>
    <property type="match status" value="1"/>
</dbReference>
<dbReference type="EMBL" id="SWBP01000001">
    <property type="protein sequence ID" value="TKC01026.1"/>
    <property type="molecule type" value="Genomic_DNA"/>
</dbReference>
<evidence type="ECO:0000256" key="8">
    <source>
        <dbReference type="HAMAP-Rule" id="MF_01161"/>
    </source>
</evidence>
<dbReference type="NCBIfam" id="TIGR02433">
    <property type="entry name" value="lysidine_TilS_C"/>
    <property type="match status" value="1"/>
</dbReference>
<keyword evidence="11" id="KW-1185">Reference proteome</keyword>
<gene>
    <name evidence="8 10" type="primary">tilS</name>
    <name evidence="10" type="ORF">FA046_04950</name>
</gene>
<evidence type="ECO:0000256" key="6">
    <source>
        <dbReference type="ARBA" id="ARBA00022840"/>
    </source>
</evidence>
<dbReference type="InterPro" id="IPR014729">
    <property type="entry name" value="Rossmann-like_a/b/a_fold"/>
</dbReference>
<dbReference type="InterPro" id="IPR012094">
    <property type="entry name" value="tRNA_Ile_lys_synt"/>
</dbReference>
<dbReference type="GO" id="GO:0005524">
    <property type="term" value="F:ATP binding"/>
    <property type="evidence" value="ECO:0007669"/>
    <property type="project" value="UniProtKB-UniRule"/>
</dbReference>
<dbReference type="SUPFAM" id="SSF56037">
    <property type="entry name" value="PheT/TilS domain"/>
    <property type="match status" value="1"/>
</dbReference>
<dbReference type="OrthoDB" id="9807403at2"/>
<protein>
    <recommendedName>
        <fullName evidence="8">tRNA(Ile)-lysidine synthase</fullName>
        <ecNumber evidence="8">6.3.4.19</ecNumber>
    </recommendedName>
    <alternativeName>
        <fullName evidence="8">tRNA(Ile)-2-lysyl-cytidine synthase</fullName>
    </alternativeName>
    <alternativeName>
        <fullName evidence="8">tRNA(Ile)-lysidine synthetase</fullName>
    </alternativeName>
</protein>
<dbReference type="SMART" id="SM00977">
    <property type="entry name" value="TilS_C"/>
    <property type="match status" value="1"/>
</dbReference>
<keyword evidence="6 8" id="KW-0067">ATP-binding</keyword>
<evidence type="ECO:0000256" key="2">
    <source>
        <dbReference type="ARBA" id="ARBA00022490"/>
    </source>
</evidence>
<keyword evidence="5 8" id="KW-0547">Nucleotide-binding</keyword>
<dbReference type="Pfam" id="PF11734">
    <property type="entry name" value="TilS_C"/>
    <property type="match status" value="1"/>
</dbReference>
<comment type="caution">
    <text evidence="10">The sequence shown here is derived from an EMBL/GenBank/DDBJ whole genome shotgun (WGS) entry which is preliminary data.</text>
</comment>
<comment type="function">
    <text evidence="8">Ligates lysine onto the cytidine present at position 34 of the AUA codon-specific tRNA(Ile) that contains the anticodon CAU, in an ATP-dependent manner. Cytidine is converted to lysidine, thus changing the amino acid specificity of the tRNA from methionine to isoleucine.</text>
</comment>
<keyword evidence="3 8" id="KW-0436">Ligase</keyword>
<evidence type="ECO:0000256" key="5">
    <source>
        <dbReference type="ARBA" id="ARBA00022741"/>
    </source>
</evidence>
<evidence type="ECO:0000256" key="7">
    <source>
        <dbReference type="ARBA" id="ARBA00048539"/>
    </source>
</evidence>
<evidence type="ECO:0000313" key="11">
    <source>
        <dbReference type="Proteomes" id="UP000308181"/>
    </source>
</evidence>
<feature type="domain" description="Lysidine-tRNA(Ile) synthetase C-terminal" evidence="9">
    <location>
        <begin position="368"/>
        <end position="441"/>
    </location>
</feature>
<dbReference type="Gene3D" id="3.40.50.620">
    <property type="entry name" value="HUPs"/>
    <property type="match status" value="1"/>
</dbReference>
<dbReference type="InterPro" id="IPR012795">
    <property type="entry name" value="tRNA_Ile_lys_synt_N"/>
</dbReference>
<evidence type="ECO:0000256" key="1">
    <source>
        <dbReference type="ARBA" id="ARBA00004496"/>
    </source>
</evidence>
<comment type="domain">
    <text evidence="8">The N-terminal region contains the highly conserved SGGXDS motif, predicted to be a P-loop motif involved in ATP binding.</text>
</comment>
<dbReference type="HAMAP" id="MF_01161">
    <property type="entry name" value="tRNA_Ile_lys_synt"/>
    <property type="match status" value="1"/>
</dbReference>
<name>A0A4U1C535_9SPHI</name>
<dbReference type="Pfam" id="PF01171">
    <property type="entry name" value="ATP_bind_3"/>
    <property type="match status" value="1"/>
</dbReference>
<comment type="catalytic activity">
    <reaction evidence="7 8">
        <text>cytidine(34) in tRNA(Ile2) + L-lysine + ATP = lysidine(34) in tRNA(Ile2) + AMP + diphosphate + H(+)</text>
        <dbReference type="Rhea" id="RHEA:43744"/>
        <dbReference type="Rhea" id="RHEA-COMP:10625"/>
        <dbReference type="Rhea" id="RHEA-COMP:10670"/>
        <dbReference type="ChEBI" id="CHEBI:15378"/>
        <dbReference type="ChEBI" id="CHEBI:30616"/>
        <dbReference type="ChEBI" id="CHEBI:32551"/>
        <dbReference type="ChEBI" id="CHEBI:33019"/>
        <dbReference type="ChEBI" id="CHEBI:82748"/>
        <dbReference type="ChEBI" id="CHEBI:83665"/>
        <dbReference type="ChEBI" id="CHEBI:456215"/>
        <dbReference type="EC" id="6.3.4.19"/>
    </reaction>
</comment>
<dbReference type="NCBIfam" id="TIGR02432">
    <property type="entry name" value="lysidine_TilS_N"/>
    <property type="match status" value="1"/>
</dbReference>
<organism evidence="10 11">
    <name type="scientific">Pedobacter cryophilus</name>
    <dbReference type="NCBI Taxonomy" id="2571271"/>
    <lineage>
        <taxon>Bacteria</taxon>
        <taxon>Pseudomonadati</taxon>
        <taxon>Bacteroidota</taxon>
        <taxon>Sphingobacteriia</taxon>
        <taxon>Sphingobacteriales</taxon>
        <taxon>Sphingobacteriaceae</taxon>
        <taxon>Pedobacter</taxon>
    </lineage>
</organism>
<accession>A0A4U1C535</accession>
<dbReference type="Proteomes" id="UP000308181">
    <property type="component" value="Unassembled WGS sequence"/>
</dbReference>
<evidence type="ECO:0000313" key="10">
    <source>
        <dbReference type="EMBL" id="TKC01026.1"/>
    </source>
</evidence>
<dbReference type="GO" id="GO:0006400">
    <property type="term" value="P:tRNA modification"/>
    <property type="evidence" value="ECO:0007669"/>
    <property type="project" value="UniProtKB-UniRule"/>
</dbReference>
<keyword evidence="2 8" id="KW-0963">Cytoplasm</keyword>
<evidence type="ECO:0000256" key="3">
    <source>
        <dbReference type="ARBA" id="ARBA00022598"/>
    </source>
</evidence>
<dbReference type="CDD" id="cd01992">
    <property type="entry name" value="TilS_N"/>
    <property type="match status" value="1"/>
</dbReference>
<dbReference type="InterPro" id="IPR012796">
    <property type="entry name" value="Lysidine-tRNA-synth_C"/>
</dbReference>
<dbReference type="SUPFAM" id="SSF52402">
    <property type="entry name" value="Adenine nucleotide alpha hydrolases-like"/>
    <property type="match status" value="1"/>
</dbReference>
<dbReference type="InterPro" id="IPR011063">
    <property type="entry name" value="TilS/TtcA_N"/>
</dbReference>
<reference evidence="10 11" key="1">
    <citation type="submission" date="2019-04" db="EMBL/GenBank/DDBJ databases">
        <title>Pedobacter sp. AR-3-17 sp. nov., isolated from Arctic soil.</title>
        <authorList>
            <person name="Dahal R.H."/>
            <person name="Kim D.-U."/>
        </authorList>
    </citation>
    <scope>NUCLEOTIDE SEQUENCE [LARGE SCALE GENOMIC DNA]</scope>
    <source>
        <strain evidence="10 11">AR-3-17</strain>
    </source>
</reference>
<dbReference type="GO" id="GO:0005737">
    <property type="term" value="C:cytoplasm"/>
    <property type="evidence" value="ECO:0007669"/>
    <property type="project" value="UniProtKB-SubCell"/>
</dbReference>
<dbReference type="EC" id="6.3.4.19" evidence="8"/>
<proteinExistence type="inferred from homology"/>
<keyword evidence="4 8" id="KW-0819">tRNA processing</keyword>
<evidence type="ECO:0000259" key="9">
    <source>
        <dbReference type="SMART" id="SM00977"/>
    </source>
</evidence>
<evidence type="ECO:0000256" key="4">
    <source>
        <dbReference type="ARBA" id="ARBA00022694"/>
    </source>
</evidence>
<dbReference type="GO" id="GO:0032267">
    <property type="term" value="F:tRNA(Ile)-lysidine synthase activity"/>
    <property type="evidence" value="ECO:0007669"/>
    <property type="project" value="UniProtKB-EC"/>
</dbReference>
<dbReference type="PANTHER" id="PTHR43033:SF1">
    <property type="entry name" value="TRNA(ILE)-LYSIDINE SYNTHASE-RELATED"/>
    <property type="match status" value="1"/>
</dbReference>
<comment type="similarity">
    <text evidence="8">Belongs to the tRNA(Ile)-lysidine synthase family.</text>
</comment>
<sequence length="446" mass="51229">MLLPVQQFKDFVNSYTLFMPQDKILLAVSGGKDSVTMAHLFASAGFKFGIAHCNFNLRGEESIRDQNFVKNLADQLGVSFHLQAFETEAYAKEYKLSIQMAARDLRYEFFYSLKESFGYQKIAIAQHQNDAMETVLLNLIRGTGIAGLHGIKVQHHDIIRPLLCFNSADIEEMVEENNISFVEDSSNASTKYARNKIRLNVIPEMKQLNPSLEDTFQKNLDYFSELEELLIETVKNHQAHLFKFKDQHIEIAINDLKKVHPQKLILFELFRPFGFNITTIQNLINCLNGESGRKFFSDTHCITVDRETLTLKTKAQFILREQFIKADQHEAVIGNYHLSIDELASKPLSLIAEAHSIYVDAEELIYPLKLRAWREGDSFKPFGMHGEKKVSDFLISQKIPLDDKKSIPILVNGDGKIIWICGYRSDDRFKVKSNTKKIFILEVHKN</sequence>
<feature type="binding site" evidence="8">
    <location>
        <begin position="29"/>
        <end position="34"/>
    </location>
    <ligand>
        <name>ATP</name>
        <dbReference type="ChEBI" id="CHEBI:30616"/>
    </ligand>
</feature>